<dbReference type="InterPro" id="IPR052709">
    <property type="entry name" value="Transposase-MT_Hybrid"/>
</dbReference>
<dbReference type="PANTHER" id="PTHR46060:SF1">
    <property type="entry name" value="MARINER MOS1 TRANSPOSASE-LIKE PROTEIN"/>
    <property type="match status" value="1"/>
</dbReference>
<gene>
    <name evidence="2" type="primary">LOC115212274</name>
</gene>
<dbReference type="RefSeq" id="XP_029636973.1">
    <property type="nucleotide sequence ID" value="XM_029781113.1"/>
</dbReference>
<reference evidence="2" key="1">
    <citation type="submission" date="2025-08" db="UniProtKB">
        <authorList>
            <consortium name="RefSeq"/>
        </authorList>
    </citation>
    <scope>IDENTIFICATION</scope>
</reference>
<evidence type="ECO:0000313" key="1">
    <source>
        <dbReference type="Proteomes" id="UP000515154"/>
    </source>
</evidence>
<proteinExistence type="predicted"/>
<accession>A0A6P7SG87</accession>
<organism evidence="1 2">
    <name type="scientific">Octopus sinensis</name>
    <name type="common">East Asian common octopus</name>
    <dbReference type="NCBI Taxonomy" id="2607531"/>
    <lineage>
        <taxon>Eukaryota</taxon>
        <taxon>Metazoa</taxon>
        <taxon>Spiralia</taxon>
        <taxon>Lophotrochozoa</taxon>
        <taxon>Mollusca</taxon>
        <taxon>Cephalopoda</taxon>
        <taxon>Coleoidea</taxon>
        <taxon>Octopodiformes</taxon>
        <taxon>Octopoda</taxon>
        <taxon>Incirrata</taxon>
        <taxon>Octopodidae</taxon>
        <taxon>Octopus</taxon>
    </lineage>
</organism>
<dbReference type="Proteomes" id="UP000515154">
    <property type="component" value="Linkage group LG5"/>
</dbReference>
<sequence>MNAVSISREKLENILHKELRIMKISTQWVPCLLPPDQKCTRLVTSQENLTLFEAEPSGFLEHFLTQDECWLHHFEPETETSHTVETPFLIAPKTAKVSSAVKCNENYIGETGTKLTSHVDVNKKQTKDLSLRNVPNAKLYTTTMKLMVKKCG</sequence>
<evidence type="ECO:0000313" key="2">
    <source>
        <dbReference type="RefSeq" id="XP_029636973.1"/>
    </source>
</evidence>
<dbReference type="AlphaFoldDB" id="A0A6P7SG87"/>
<dbReference type="PANTHER" id="PTHR46060">
    <property type="entry name" value="MARINER MOS1 TRANSPOSASE-LIKE PROTEIN"/>
    <property type="match status" value="1"/>
</dbReference>
<dbReference type="KEGG" id="osn:115212274"/>
<name>A0A6P7SG87_9MOLL</name>
<protein>
    <submittedName>
        <fullName evidence="2">Uncharacterized protein LOC115212274</fullName>
    </submittedName>
</protein>
<keyword evidence="1" id="KW-1185">Reference proteome</keyword>